<protein>
    <recommendedName>
        <fullName evidence="3">MMS19 nucleotide excision repair protein</fullName>
    </recommendedName>
</protein>
<organism evidence="1 2">
    <name type="scientific">Gnathostoma spinigerum</name>
    <dbReference type="NCBI Taxonomy" id="75299"/>
    <lineage>
        <taxon>Eukaryota</taxon>
        <taxon>Metazoa</taxon>
        <taxon>Ecdysozoa</taxon>
        <taxon>Nematoda</taxon>
        <taxon>Chromadorea</taxon>
        <taxon>Rhabditida</taxon>
        <taxon>Spirurina</taxon>
        <taxon>Gnathostomatomorpha</taxon>
        <taxon>Gnathostomatoidea</taxon>
        <taxon>Gnathostomatidae</taxon>
        <taxon>Gnathostoma</taxon>
    </lineage>
</organism>
<dbReference type="AlphaFoldDB" id="A0ABD6ETC3"/>
<dbReference type="Proteomes" id="UP001608902">
    <property type="component" value="Unassembled WGS sequence"/>
</dbReference>
<evidence type="ECO:0000313" key="2">
    <source>
        <dbReference type="Proteomes" id="UP001608902"/>
    </source>
</evidence>
<dbReference type="EMBL" id="JBGFUD010010077">
    <property type="protein sequence ID" value="MFH4982780.1"/>
    <property type="molecule type" value="Genomic_DNA"/>
</dbReference>
<accession>A0ABD6ETC3</accession>
<proteinExistence type="predicted"/>
<sequence>MCCRFLTIGGQLLSDISSDLQNVKQRSLNILSSILTVCASRCDWIAKAYAHLGAALNTDHSAAYKLEQKVRSLISVSVSCLNFPFDAVNHCAANLFCSIFVIVRPPPDCIDSQPILSLCSCIVDESTHLSPGISNRLMTALCSYSIYTNQCSGGTEPFNGFHISSAKKDADKIVAVLRTPDVYSEPSSSSILENCVKRLNIALVCGRGQRRKAIEALHDIFSGTATQGWMNKAQ</sequence>
<evidence type="ECO:0000313" key="1">
    <source>
        <dbReference type="EMBL" id="MFH4982780.1"/>
    </source>
</evidence>
<keyword evidence="2" id="KW-1185">Reference proteome</keyword>
<gene>
    <name evidence="1" type="ORF">AB6A40_009489</name>
</gene>
<reference evidence="1 2" key="1">
    <citation type="submission" date="2024-08" db="EMBL/GenBank/DDBJ databases">
        <title>Gnathostoma spinigerum genome.</title>
        <authorList>
            <person name="Gonzalez-Bertolin B."/>
            <person name="Monzon S."/>
            <person name="Zaballos A."/>
            <person name="Jimenez P."/>
            <person name="Dekumyoy P."/>
            <person name="Varona S."/>
            <person name="Cuesta I."/>
            <person name="Sumanam S."/>
            <person name="Adisakwattana P."/>
            <person name="Gasser R.B."/>
            <person name="Hernandez-Gonzalez A."/>
            <person name="Young N.D."/>
            <person name="Perteguer M.J."/>
        </authorList>
    </citation>
    <scope>NUCLEOTIDE SEQUENCE [LARGE SCALE GENOMIC DNA]</scope>
    <source>
        <strain evidence="1">AL3</strain>
        <tissue evidence="1">Liver</tissue>
    </source>
</reference>
<name>A0ABD6ETC3_9BILA</name>
<comment type="caution">
    <text evidence="1">The sequence shown here is derived from an EMBL/GenBank/DDBJ whole genome shotgun (WGS) entry which is preliminary data.</text>
</comment>
<evidence type="ECO:0008006" key="3">
    <source>
        <dbReference type="Google" id="ProtNLM"/>
    </source>
</evidence>